<evidence type="ECO:0000313" key="8">
    <source>
        <dbReference type="Proteomes" id="UP000436088"/>
    </source>
</evidence>
<dbReference type="PANTHER" id="PTHR21576:SF97">
    <property type="entry name" value="MAJOR FACILITATOR SUPERFAMILY PROTEIN"/>
    <property type="match status" value="1"/>
</dbReference>
<dbReference type="AlphaFoldDB" id="A0A6A3D4S9"/>
<keyword evidence="3 5" id="KW-1133">Transmembrane helix</keyword>
<protein>
    <recommendedName>
        <fullName evidence="6">Nodulin-like domain-containing protein</fullName>
    </recommendedName>
</protein>
<name>A0A6A3D4S9_HIBSY</name>
<gene>
    <name evidence="7" type="ORF">F3Y22_tig00000340pilonHSYRG01190</name>
</gene>
<dbReference type="InterPro" id="IPR010658">
    <property type="entry name" value="Nodulin-like"/>
</dbReference>
<evidence type="ECO:0000256" key="4">
    <source>
        <dbReference type="ARBA" id="ARBA00023136"/>
    </source>
</evidence>
<organism evidence="7 8">
    <name type="scientific">Hibiscus syriacus</name>
    <name type="common">Rose of Sharon</name>
    <dbReference type="NCBI Taxonomy" id="106335"/>
    <lineage>
        <taxon>Eukaryota</taxon>
        <taxon>Viridiplantae</taxon>
        <taxon>Streptophyta</taxon>
        <taxon>Embryophyta</taxon>
        <taxon>Tracheophyta</taxon>
        <taxon>Spermatophyta</taxon>
        <taxon>Magnoliopsida</taxon>
        <taxon>eudicotyledons</taxon>
        <taxon>Gunneridae</taxon>
        <taxon>Pentapetalae</taxon>
        <taxon>rosids</taxon>
        <taxon>malvids</taxon>
        <taxon>Malvales</taxon>
        <taxon>Malvaceae</taxon>
        <taxon>Malvoideae</taxon>
        <taxon>Hibiscus</taxon>
    </lineage>
</organism>
<feature type="transmembrane region" description="Helical" evidence="5">
    <location>
        <begin position="132"/>
        <end position="151"/>
    </location>
</feature>
<comment type="subcellular location">
    <subcellularLocation>
        <location evidence="1">Membrane</location>
        <topology evidence="1">Multi-pass membrane protein</topology>
    </subcellularLocation>
</comment>
<evidence type="ECO:0000259" key="6">
    <source>
        <dbReference type="Pfam" id="PF06813"/>
    </source>
</evidence>
<dbReference type="Proteomes" id="UP000436088">
    <property type="component" value="Unassembled WGS sequence"/>
</dbReference>
<evidence type="ECO:0000256" key="5">
    <source>
        <dbReference type="SAM" id="Phobius"/>
    </source>
</evidence>
<keyword evidence="8" id="KW-1185">Reference proteome</keyword>
<dbReference type="Pfam" id="PF06813">
    <property type="entry name" value="Nodulin-like"/>
    <property type="match status" value="1"/>
</dbReference>
<keyword evidence="4 5" id="KW-0472">Membrane</keyword>
<feature type="transmembrane region" description="Helical" evidence="5">
    <location>
        <begin position="163"/>
        <end position="185"/>
    </location>
</feature>
<feature type="transmembrane region" description="Helical" evidence="5">
    <location>
        <begin position="12"/>
        <end position="33"/>
    </location>
</feature>
<evidence type="ECO:0000256" key="3">
    <source>
        <dbReference type="ARBA" id="ARBA00022989"/>
    </source>
</evidence>
<dbReference type="PANTHER" id="PTHR21576">
    <property type="entry name" value="UNCHARACTERIZED NODULIN-LIKE PROTEIN"/>
    <property type="match status" value="1"/>
</dbReference>
<evidence type="ECO:0000256" key="1">
    <source>
        <dbReference type="ARBA" id="ARBA00004141"/>
    </source>
</evidence>
<reference evidence="7" key="1">
    <citation type="submission" date="2019-09" db="EMBL/GenBank/DDBJ databases">
        <title>Draft genome information of white flower Hibiscus syriacus.</title>
        <authorList>
            <person name="Kim Y.-M."/>
        </authorList>
    </citation>
    <scope>NUCLEOTIDE SEQUENCE [LARGE SCALE GENOMIC DNA]</scope>
    <source>
        <strain evidence="7">YM2019G1</strain>
    </source>
</reference>
<evidence type="ECO:0000256" key="2">
    <source>
        <dbReference type="ARBA" id="ARBA00022692"/>
    </source>
</evidence>
<sequence length="236" mass="25616">MMLGRVLDCSLVLSVIISLLRSFFSLGSLHVSWDMVLSGLLLPKLFIPCLTGRPVLISSLQNLWNFIALWIALAVASNSNAWFGTAVLVTNMRNFPLSRGTVSGILKGYVRISAAVYTVLYSSMLEKSASKLLLFLSLGIPVICLALMYFIRPCAPPSGEDSLVHVHFLFTQAASVLLAIYLLVLTVLYDTVTLSGAVSYVLLAIALLFLLSPLGILVKMTLFRANSGSFTPLVVQ</sequence>
<feature type="transmembrane region" description="Helical" evidence="5">
    <location>
        <begin position="63"/>
        <end position="89"/>
    </location>
</feature>
<dbReference type="GO" id="GO:0016020">
    <property type="term" value="C:membrane"/>
    <property type="evidence" value="ECO:0007669"/>
    <property type="project" value="UniProtKB-SubCell"/>
</dbReference>
<feature type="transmembrane region" description="Helical" evidence="5">
    <location>
        <begin position="101"/>
        <end position="120"/>
    </location>
</feature>
<feature type="domain" description="Nodulin-like" evidence="6">
    <location>
        <begin position="64"/>
        <end position="216"/>
    </location>
</feature>
<comment type="caution">
    <text evidence="7">The sequence shown here is derived from an EMBL/GenBank/DDBJ whole genome shotgun (WGS) entry which is preliminary data.</text>
</comment>
<feature type="transmembrane region" description="Helical" evidence="5">
    <location>
        <begin position="197"/>
        <end position="218"/>
    </location>
</feature>
<accession>A0A6A3D4S9</accession>
<dbReference type="EMBL" id="VEPZ02000032">
    <property type="protein sequence ID" value="KAE8735667.1"/>
    <property type="molecule type" value="Genomic_DNA"/>
</dbReference>
<evidence type="ECO:0000313" key="7">
    <source>
        <dbReference type="EMBL" id="KAE8735667.1"/>
    </source>
</evidence>
<keyword evidence="2 5" id="KW-0812">Transmembrane</keyword>
<proteinExistence type="predicted"/>